<proteinExistence type="predicted"/>
<sequence>MRNETDPRPNSPVRLAFSQIYFMMLKLNRELYEIMKTSQARTEELGWSIQLKRLEDFEQVNSDNLSASRWRAGAQLLSAGLTALAGASGLGFGYRNGSAMSGFQVASQLSPILDKAPGGIAEMNAASITKASEDTRMMLDVLKGHMDSMERSGSNHQQDADKLMREAQQTFEAVQRVIMDAERLTAFNT</sequence>
<gene>
    <name evidence="1" type="ORF">LMG32289_06174</name>
</gene>
<dbReference type="EMBL" id="CAJZAG010000016">
    <property type="protein sequence ID" value="CAG9185945.1"/>
    <property type="molecule type" value="Genomic_DNA"/>
</dbReference>
<evidence type="ECO:0000313" key="2">
    <source>
        <dbReference type="Proteomes" id="UP000706525"/>
    </source>
</evidence>
<reference evidence="1 2" key="1">
    <citation type="submission" date="2021-08" db="EMBL/GenBank/DDBJ databases">
        <authorList>
            <person name="Peeters C."/>
        </authorList>
    </citation>
    <scope>NUCLEOTIDE SEQUENCE [LARGE SCALE GENOMIC DNA]</scope>
    <source>
        <strain evidence="1 2">LMG 32289</strain>
    </source>
</reference>
<organism evidence="1 2">
    <name type="scientific">Cupriavidus pampae</name>
    <dbReference type="NCBI Taxonomy" id="659251"/>
    <lineage>
        <taxon>Bacteria</taxon>
        <taxon>Pseudomonadati</taxon>
        <taxon>Pseudomonadota</taxon>
        <taxon>Betaproteobacteria</taxon>
        <taxon>Burkholderiales</taxon>
        <taxon>Burkholderiaceae</taxon>
        <taxon>Cupriavidus</taxon>
    </lineage>
</organism>
<name>A0ABN7ZJ00_9BURK</name>
<keyword evidence="2" id="KW-1185">Reference proteome</keyword>
<protein>
    <submittedName>
        <fullName evidence="1">Uncharacterized protein</fullName>
    </submittedName>
</protein>
<comment type="caution">
    <text evidence="1">The sequence shown here is derived from an EMBL/GenBank/DDBJ whole genome shotgun (WGS) entry which is preliminary data.</text>
</comment>
<dbReference type="Proteomes" id="UP000706525">
    <property type="component" value="Unassembled WGS sequence"/>
</dbReference>
<accession>A0ABN7ZJ00</accession>
<evidence type="ECO:0000313" key="1">
    <source>
        <dbReference type="EMBL" id="CAG9185945.1"/>
    </source>
</evidence>